<comment type="caution">
    <text evidence="1">The sequence shown here is derived from an EMBL/GenBank/DDBJ whole genome shotgun (WGS) entry which is preliminary data.</text>
</comment>
<organism evidence="1 2">
    <name type="scientific">Quercus suber</name>
    <name type="common">Cork oak</name>
    <dbReference type="NCBI Taxonomy" id="58331"/>
    <lineage>
        <taxon>Eukaryota</taxon>
        <taxon>Viridiplantae</taxon>
        <taxon>Streptophyta</taxon>
        <taxon>Embryophyta</taxon>
        <taxon>Tracheophyta</taxon>
        <taxon>Spermatophyta</taxon>
        <taxon>Magnoliopsida</taxon>
        <taxon>eudicotyledons</taxon>
        <taxon>Gunneridae</taxon>
        <taxon>Pentapetalae</taxon>
        <taxon>rosids</taxon>
        <taxon>fabids</taxon>
        <taxon>Fagales</taxon>
        <taxon>Fagaceae</taxon>
        <taxon>Quercus</taxon>
    </lineage>
</organism>
<keyword evidence="2" id="KW-1185">Reference proteome</keyword>
<dbReference type="PANTHER" id="PTHR38134:SF2">
    <property type="entry name" value="GALACTOKINASE"/>
    <property type="match status" value="1"/>
</dbReference>
<dbReference type="InterPro" id="IPR053205">
    <property type="entry name" value="GHMP_kinase_L-arabinokinase"/>
</dbReference>
<dbReference type="AlphaFoldDB" id="A0AAW0M140"/>
<feature type="non-terminal residue" evidence="1">
    <location>
        <position position="1"/>
    </location>
</feature>
<reference evidence="1 2" key="1">
    <citation type="journal article" date="2018" name="Sci. Data">
        <title>The draft genome sequence of cork oak.</title>
        <authorList>
            <person name="Ramos A.M."/>
            <person name="Usie A."/>
            <person name="Barbosa P."/>
            <person name="Barros P.M."/>
            <person name="Capote T."/>
            <person name="Chaves I."/>
            <person name="Simoes F."/>
            <person name="Abreu I."/>
            <person name="Carrasquinho I."/>
            <person name="Faro C."/>
            <person name="Guimaraes J.B."/>
            <person name="Mendonca D."/>
            <person name="Nobrega F."/>
            <person name="Rodrigues L."/>
            <person name="Saibo N.J.M."/>
            <person name="Varela M.C."/>
            <person name="Egas C."/>
            <person name="Matos J."/>
            <person name="Miguel C.M."/>
            <person name="Oliveira M.M."/>
            <person name="Ricardo C.P."/>
            <person name="Goncalves S."/>
        </authorList>
    </citation>
    <scope>NUCLEOTIDE SEQUENCE [LARGE SCALE GENOMIC DNA]</scope>
    <source>
        <strain evidence="2">cv. HL8</strain>
    </source>
</reference>
<evidence type="ECO:0000313" key="1">
    <source>
        <dbReference type="EMBL" id="KAK7856429.1"/>
    </source>
</evidence>
<protein>
    <submittedName>
        <fullName evidence="1">L-arabinokinase</fullName>
    </submittedName>
</protein>
<accession>A0AAW0M140</accession>
<gene>
    <name evidence="1" type="primary">ARA1_0</name>
    <name evidence="1" type="ORF">CFP56_023669</name>
</gene>
<sequence length="107" mass="11942">PAGWKLKEEYLPAGWLCLVCGASDNRELPPNFIKLAKDVYTPDLIAASDCMLGIITFNLFRANYQGGVEMARRDMLSGCWIPYLERAINLKPSYEGGTNGGEVFNFF</sequence>
<evidence type="ECO:0000313" key="2">
    <source>
        <dbReference type="Proteomes" id="UP000237347"/>
    </source>
</evidence>
<proteinExistence type="predicted"/>
<name>A0AAW0M140_QUESU</name>
<dbReference type="Proteomes" id="UP000237347">
    <property type="component" value="Unassembled WGS sequence"/>
</dbReference>
<dbReference type="EMBL" id="PKMF04000037">
    <property type="protein sequence ID" value="KAK7856429.1"/>
    <property type="molecule type" value="Genomic_DNA"/>
</dbReference>
<dbReference type="PANTHER" id="PTHR38134">
    <property type="entry name" value="SLR1395 PROTEIN"/>
    <property type="match status" value="1"/>
</dbReference>